<keyword evidence="6" id="KW-1185">Reference proteome</keyword>
<keyword evidence="3" id="KW-0233">DNA recombination</keyword>
<dbReference type="EMBL" id="BAAAHP010000285">
    <property type="protein sequence ID" value="GAA0905801.1"/>
    <property type="molecule type" value="Genomic_DNA"/>
</dbReference>
<feature type="domain" description="Tyr recombinase" evidence="4">
    <location>
        <begin position="234"/>
        <end position="432"/>
    </location>
</feature>
<dbReference type="Pfam" id="PF14657">
    <property type="entry name" value="Arm-DNA-bind_4"/>
    <property type="match status" value="1"/>
</dbReference>
<evidence type="ECO:0000313" key="6">
    <source>
        <dbReference type="Proteomes" id="UP001499967"/>
    </source>
</evidence>
<dbReference type="InterPro" id="IPR002104">
    <property type="entry name" value="Integrase_catalytic"/>
</dbReference>
<name>A0ABN1NFP5_9PSEU</name>
<dbReference type="PANTHER" id="PTHR30349">
    <property type="entry name" value="PHAGE INTEGRASE-RELATED"/>
    <property type="match status" value="1"/>
</dbReference>
<evidence type="ECO:0000256" key="3">
    <source>
        <dbReference type="ARBA" id="ARBA00023172"/>
    </source>
</evidence>
<dbReference type="CDD" id="cd01189">
    <property type="entry name" value="INT_ICEBs1_C_like"/>
    <property type="match status" value="1"/>
</dbReference>
<dbReference type="InterPro" id="IPR013762">
    <property type="entry name" value="Integrase-like_cat_sf"/>
</dbReference>
<dbReference type="Gene3D" id="1.10.150.130">
    <property type="match status" value="1"/>
</dbReference>
<dbReference type="InterPro" id="IPR011010">
    <property type="entry name" value="DNA_brk_join_enz"/>
</dbReference>
<accession>A0ABN1NFP5</accession>
<dbReference type="InterPro" id="IPR004107">
    <property type="entry name" value="Integrase_SAM-like_N"/>
</dbReference>
<dbReference type="InterPro" id="IPR050090">
    <property type="entry name" value="Tyrosine_recombinase_XerCD"/>
</dbReference>
<comment type="caution">
    <text evidence="5">The sequence shown here is derived from an EMBL/GenBank/DDBJ whole genome shotgun (WGS) entry which is preliminary data.</text>
</comment>
<proteinExistence type="predicted"/>
<organism evidence="5 6">
    <name type="scientific">Pseudonocardia zijingensis</name>
    <dbReference type="NCBI Taxonomy" id="153376"/>
    <lineage>
        <taxon>Bacteria</taxon>
        <taxon>Bacillati</taxon>
        <taxon>Actinomycetota</taxon>
        <taxon>Actinomycetes</taxon>
        <taxon>Pseudonocardiales</taxon>
        <taxon>Pseudonocardiaceae</taxon>
        <taxon>Pseudonocardia</taxon>
    </lineage>
</organism>
<dbReference type="RefSeq" id="WP_343946500.1">
    <property type="nucleotide sequence ID" value="NZ_BAAAHP010000285.1"/>
</dbReference>
<sequence length="446" mass="50134">MTRRRKRKPSPGSVFQRGRKWAYAFQGPRHPLTGRRERITKSGYATEEDAWDAMAEARAALATETYVKPSRATVSDFFEAWLPYIRTTTEATTAANYETLARSYVLPWIGRRPIQEIVPSVVAALYSHLLTQGRRKRDTNWDMYRVWQDAHAAQREVRPREIADKVGVTYAGARKAVQRYEAGRIPAESTSGLSPKTVKTVHIMLGSAMATAVRWKYLSVNPTEGVKPPSVARRTHNTWSPQQLGRFLEAARADRLYGLWVLVASTGMRRSELCGLLLPALNLDARTVQMTTTRVVAGGKASRGSGKSPGSRRLLSLDRFTTQVLREHLRRLREEKEAFGAAYQDNGLVFCWEDGRPIYPDTITERFNRLVEQAQLPRIRLHDVRHSYATIALRSGVHPKIVSTRLGHATVAFTLDTYSADIPDLDQQAAEDIGGLFLPSADEDST</sequence>
<keyword evidence="2" id="KW-0238">DNA-binding</keyword>
<dbReference type="Pfam" id="PF14659">
    <property type="entry name" value="Phage_int_SAM_3"/>
    <property type="match status" value="1"/>
</dbReference>
<gene>
    <name evidence="5" type="ORF">GCM10009559_74020</name>
</gene>
<protein>
    <submittedName>
        <fullName evidence="5">Site-specific integrase</fullName>
    </submittedName>
</protein>
<dbReference type="Pfam" id="PF00589">
    <property type="entry name" value="Phage_integrase"/>
    <property type="match status" value="1"/>
</dbReference>
<reference evidence="5 6" key="1">
    <citation type="journal article" date="2019" name="Int. J. Syst. Evol. Microbiol.">
        <title>The Global Catalogue of Microorganisms (GCM) 10K type strain sequencing project: providing services to taxonomists for standard genome sequencing and annotation.</title>
        <authorList>
            <consortium name="The Broad Institute Genomics Platform"/>
            <consortium name="The Broad Institute Genome Sequencing Center for Infectious Disease"/>
            <person name="Wu L."/>
            <person name="Ma J."/>
        </authorList>
    </citation>
    <scope>NUCLEOTIDE SEQUENCE [LARGE SCALE GENOMIC DNA]</scope>
    <source>
        <strain evidence="5 6">JCM 11117</strain>
    </source>
</reference>
<evidence type="ECO:0000256" key="1">
    <source>
        <dbReference type="ARBA" id="ARBA00022908"/>
    </source>
</evidence>
<dbReference type="SUPFAM" id="SSF56349">
    <property type="entry name" value="DNA breaking-rejoining enzymes"/>
    <property type="match status" value="1"/>
</dbReference>
<dbReference type="InterPro" id="IPR028259">
    <property type="entry name" value="AP2-like_int_N"/>
</dbReference>
<evidence type="ECO:0000256" key="2">
    <source>
        <dbReference type="ARBA" id="ARBA00023125"/>
    </source>
</evidence>
<dbReference type="Proteomes" id="UP001499967">
    <property type="component" value="Unassembled WGS sequence"/>
</dbReference>
<dbReference type="PANTHER" id="PTHR30349:SF91">
    <property type="entry name" value="INTA PROTEIN"/>
    <property type="match status" value="1"/>
</dbReference>
<dbReference type="InterPro" id="IPR010998">
    <property type="entry name" value="Integrase_recombinase_N"/>
</dbReference>
<dbReference type="PROSITE" id="PS51898">
    <property type="entry name" value="TYR_RECOMBINASE"/>
    <property type="match status" value="1"/>
</dbReference>
<evidence type="ECO:0000259" key="4">
    <source>
        <dbReference type="PROSITE" id="PS51898"/>
    </source>
</evidence>
<dbReference type="Gene3D" id="1.10.443.10">
    <property type="entry name" value="Intergrase catalytic core"/>
    <property type="match status" value="1"/>
</dbReference>
<keyword evidence="1" id="KW-0229">DNA integration</keyword>
<evidence type="ECO:0000313" key="5">
    <source>
        <dbReference type="EMBL" id="GAA0905801.1"/>
    </source>
</evidence>